<dbReference type="Pfam" id="PF00071">
    <property type="entry name" value="Ras"/>
    <property type="match status" value="1"/>
</dbReference>
<dbReference type="InterPro" id="IPR001806">
    <property type="entry name" value="Small_GTPase"/>
</dbReference>
<proteinExistence type="predicted"/>
<dbReference type="SMART" id="SM00175">
    <property type="entry name" value="RAB"/>
    <property type="match status" value="1"/>
</dbReference>
<dbReference type="SUPFAM" id="SSF52540">
    <property type="entry name" value="P-loop containing nucleoside triphosphate hydrolases"/>
    <property type="match status" value="1"/>
</dbReference>
<keyword evidence="2" id="KW-0547">Nucleotide-binding</keyword>
<evidence type="ECO:0000313" key="5">
    <source>
        <dbReference type="Proteomes" id="UP000025227"/>
    </source>
</evidence>
<evidence type="ECO:0000313" key="6">
    <source>
        <dbReference type="WBParaSite" id="HCON_00143130-00001"/>
    </source>
</evidence>
<dbReference type="AlphaFoldDB" id="A0A7I5ECE9"/>
<dbReference type="PRINTS" id="PR00449">
    <property type="entry name" value="RASTRNSFRMNG"/>
</dbReference>
<dbReference type="Gene3D" id="3.40.50.300">
    <property type="entry name" value="P-loop containing nucleotide triphosphate hydrolases"/>
    <property type="match status" value="1"/>
</dbReference>
<protein>
    <submittedName>
        <fullName evidence="6">Ras-related protein Rab-18</fullName>
    </submittedName>
</protein>
<dbReference type="InterPro" id="IPR027417">
    <property type="entry name" value="P-loop_NTPase"/>
</dbReference>
<sequence>MGSLPNIQQRGTSYDFLFKLLVIGEPSVGKSSLLLRFAENIFCHSYTSTIGVDFKVRTIMVDNCLVKLQIWDTAGQERFRTLVSSYYRGAHGILIVFDITNEKTFDCLPYWLRTIEKLASENVIKLLVGNKCDLVSGREVSHDDVKKFAEEYCLHFIESSAKTTKNVEEAFLKIAREIKDLVAPAPYLASISNSIRLQEALPVDDSSSSTWWYC</sequence>
<evidence type="ECO:0000256" key="3">
    <source>
        <dbReference type="ARBA" id="ARBA00023134"/>
    </source>
</evidence>
<dbReference type="SMART" id="SM00176">
    <property type="entry name" value="RAN"/>
    <property type="match status" value="1"/>
</dbReference>
<dbReference type="NCBIfam" id="TIGR00231">
    <property type="entry name" value="small_GTP"/>
    <property type="match status" value="1"/>
</dbReference>
<keyword evidence="5" id="KW-1185">Reference proteome</keyword>
<dbReference type="GO" id="GO:0003924">
    <property type="term" value="F:GTPase activity"/>
    <property type="evidence" value="ECO:0007669"/>
    <property type="project" value="InterPro"/>
</dbReference>
<comment type="subcellular location">
    <subcellularLocation>
        <location evidence="1">Endomembrane system</location>
    </subcellularLocation>
</comment>
<dbReference type="OMA" id="YWLRTIE"/>
<evidence type="ECO:0000256" key="4">
    <source>
        <dbReference type="ARBA" id="ARBA00023136"/>
    </source>
</evidence>
<organism evidence="5 6">
    <name type="scientific">Haemonchus contortus</name>
    <name type="common">Barber pole worm</name>
    <dbReference type="NCBI Taxonomy" id="6289"/>
    <lineage>
        <taxon>Eukaryota</taxon>
        <taxon>Metazoa</taxon>
        <taxon>Ecdysozoa</taxon>
        <taxon>Nematoda</taxon>
        <taxon>Chromadorea</taxon>
        <taxon>Rhabditida</taxon>
        <taxon>Rhabditina</taxon>
        <taxon>Rhabditomorpha</taxon>
        <taxon>Strongyloidea</taxon>
        <taxon>Trichostrongylidae</taxon>
        <taxon>Haemonchus</taxon>
    </lineage>
</organism>
<accession>A0A7I5ECE9</accession>
<dbReference type="WBParaSite" id="HCON_00143130-00001">
    <property type="protein sequence ID" value="HCON_00143130-00001"/>
    <property type="gene ID" value="HCON_00143130"/>
</dbReference>
<keyword evidence="3" id="KW-0342">GTP-binding</keyword>
<dbReference type="GO" id="GO:0005525">
    <property type="term" value="F:GTP binding"/>
    <property type="evidence" value="ECO:0007669"/>
    <property type="project" value="UniProtKB-KW"/>
</dbReference>
<dbReference type="SMART" id="SM00173">
    <property type="entry name" value="RAS"/>
    <property type="match status" value="1"/>
</dbReference>
<dbReference type="PROSITE" id="PS51420">
    <property type="entry name" value="RHO"/>
    <property type="match status" value="1"/>
</dbReference>
<dbReference type="PROSITE" id="PS51419">
    <property type="entry name" value="RAB"/>
    <property type="match status" value="1"/>
</dbReference>
<dbReference type="PANTHER" id="PTHR47977">
    <property type="entry name" value="RAS-RELATED PROTEIN RAB"/>
    <property type="match status" value="1"/>
</dbReference>
<reference evidence="6" key="1">
    <citation type="submission" date="2020-12" db="UniProtKB">
        <authorList>
            <consortium name="WormBaseParasite"/>
        </authorList>
    </citation>
    <scope>IDENTIFICATION</scope>
    <source>
        <strain evidence="6">MHco3</strain>
    </source>
</reference>
<dbReference type="PROSITE" id="PS51421">
    <property type="entry name" value="RAS"/>
    <property type="match status" value="1"/>
</dbReference>
<keyword evidence="4" id="KW-0472">Membrane</keyword>
<dbReference type="InterPro" id="IPR050227">
    <property type="entry name" value="Rab"/>
</dbReference>
<evidence type="ECO:0000256" key="1">
    <source>
        <dbReference type="ARBA" id="ARBA00004308"/>
    </source>
</evidence>
<evidence type="ECO:0000256" key="2">
    <source>
        <dbReference type="ARBA" id="ARBA00022741"/>
    </source>
</evidence>
<dbReference type="FunFam" id="3.40.50.300:FF:000586">
    <property type="entry name" value="Rab family GTPase"/>
    <property type="match status" value="1"/>
</dbReference>
<dbReference type="OrthoDB" id="63533at2759"/>
<dbReference type="InterPro" id="IPR005225">
    <property type="entry name" value="Small_GTP-bd"/>
</dbReference>
<dbReference type="SMART" id="SM00174">
    <property type="entry name" value="RHO"/>
    <property type="match status" value="1"/>
</dbReference>
<dbReference type="Proteomes" id="UP000025227">
    <property type="component" value="Unplaced"/>
</dbReference>
<name>A0A7I5ECE9_HAECO</name>
<dbReference type="GO" id="GO:0012505">
    <property type="term" value="C:endomembrane system"/>
    <property type="evidence" value="ECO:0007669"/>
    <property type="project" value="UniProtKB-SubCell"/>
</dbReference>